<name>A0A6C0C857_9ZZZZ</name>
<evidence type="ECO:0000313" key="1">
    <source>
        <dbReference type="EMBL" id="QHT00906.1"/>
    </source>
</evidence>
<dbReference type="AlphaFoldDB" id="A0A6C0C857"/>
<dbReference type="EMBL" id="MN739360">
    <property type="protein sequence ID" value="QHT00906.1"/>
    <property type="molecule type" value="Genomic_DNA"/>
</dbReference>
<protein>
    <submittedName>
        <fullName evidence="1">Uncharacterized protein</fullName>
    </submittedName>
</protein>
<proteinExistence type="predicted"/>
<reference evidence="1" key="1">
    <citation type="journal article" date="2020" name="Nature">
        <title>Giant virus diversity and host interactions through global metagenomics.</title>
        <authorList>
            <person name="Schulz F."/>
            <person name="Roux S."/>
            <person name="Paez-Espino D."/>
            <person name="Jungbluth S."/>
            <person name="Walsh D.A."/>
            <person name="Denef V.J."/>
            <person name="McMahon K.D."/>
            <person name="Konstantinidis K.T."/>
            <person name="Eloe-Fadrosh E.A."/>
            <person name="Kyrpides N.C."/>
            <person name="Woyke T."/>
        </authorList>
    </citation>
    <scope>NUCLEOTIDE SEQUENCE</scope>
    <source>
        <strain evidence="1">GVMAG-M-3300020192-26</strain>
    </source>
</reference>
<sequence length="60" mass="7159">MENLYFKKYIKYKSKYVDLKNMRGGGETYFIHDNGGQPFKVIIDHKKVKIYNKKKSNAKI</sequence>
<accession>A0A6C0C857</accession>
<organism evidence="1">
    <name type="scientific">viral metagenome</name>
    <dbReference type="NCBI Taxonomy" id="1070528"/>
    <lineage>
        <taxon>unclassified sequences</taxon>
        <taxon>metagenomes</taxon>
        <taxon>organismal metagenomes</taxon>
    </lineage>
</organism>